<evidence type="ECO:0000256" key="6">
    <source>
        <dbReference type="RuleBase" id="RU369045"/>
    </source>
</evidence>
<dbReference type="EMBL" id="GHES01033204">
    <property type="protein sequence ID" value="MPA63763.1"/>
    <property type="molecule type" value="Transcribed_RNA"/>
</dbReference>
<dbReference type="InterPro" id="IPR027417">
    <property type="entry name" value="P-loop_NTPase"/>
</dbReference>
<keyword evidence="6" id="KW-0150">Chloroplast</keyword>
<dbReference type="Gene3D" id="1.10.8.1070">
    <property type="match status" value="1"/>
</dbReference>
<evidence type="ECO:0000256" key="2">
    <source>
        <dbReference type="ARBA" id="ARBA00022741"/>
    </source>
</evidence>
<sequence length="449" mass="50852">MALFCKFNNTDLISTTLSFRSSSSSSSSSLFKSPNFNKFSLLSFKKIPNSSSFFVRSLTTPSGNEDNDDDDKEWKKSEKRLSEQSSWEAKDSEGNDYLYRLGKEADNMNIAVGARVGVIDDLFAGKFLGRDSDIVFDYRQKVTRSFEYLQGDYYIAPVFMDKVVCHIVKNYIAHLLNTKVPLILGIWGGKGQGKSFQTELIFQAMGIEPVIMSAGELESERAGEPGRLIRERYRTASQVVQNQGKMSCLMINDIDAGLGRFGNTQMTVNNQIVVGTLMNLSDNPTRVSIGQGWRESDVTNRIPIIVTGNDLSTIYAPLIRDGRMDKFYWQPNHEDITNIVHRIYDKDGISRDEVVSIVNTFPNQALDFYGALKSRTYDRSISKWINDIGGVENLGNKLLKRRKDEELPVFIPPKQTVEALRESGYSLLKEQKLIMETKLSKEYMKNIDD</sequence>
<reference evidence="9" key="1">
    <citation type="submission" date="2019-08" db="EMBL/GenBank/DDBJ databases">
        <title>Reference gene set and small RNA set construction with multiple tissues from Davidia involucrata Baill.</title>
        <authorList>
            <person name="Yang H."/>
            <person name="Zhou C."/>
            <person name="Li G."/>
            <person name="Wang J."/>
            <person name="Gao P."/>
            <person name="Wang M."/>
            <person name="Wang R."/>
            <person name="Zhao Y."/>
        </authorList>
    </citation>
    <scope>NUCLEOTIDE SEQUENCE</scope>
    <source>
        <tissue evidence="9">Mixed with DoveR01_LX</tissue>
    </source>
</reference>
<evidence type="ECO:0000313" key="9">
    <source>
        <dbReference type="EMBL" id="MPA63763.1"/>
    </source>
</evidence>
<dbReference type="AlphaFoldDB" id="A0A5B7B8J7"/>
<dbReference type="InterPro" id="IPR044960">
    <property type="entry name" value="RCA-like"/>
</dbReference>
<organism evidence="9">
    <name type="scientific">Davidia involucrata</name>
    <name type="common">Dove tree</name>
    <dbReference type="NCBI Taxonomy" id="16924"/>
    <lineage>
        <taxon>Eukaryota</taxon>
        <taxon>Viridiplantae</taxon>
        <taxon>Streptophyta</taxon>
        <taxon>Embryophyta</taxon>
        <taxon>Tracheophyta</taxon>
        <taxon>Spermatophyta</taxon>
        <taxon>Magnoliopsida</taxon>
        <taxon>eudicotyledons</taxon>
        <taxon>Gunneridae</taxon>
        <taxon>Pentapetalae</taxon>
        <taxon>asterids</taxon>
        <taxon>Cornales</taxon>
        <taxon>Nyssaceae</taxon>
        <taxon>Davidia</taxon>
    </lineage>
</organism>
<evidence type="ECO:0000259" key="7">
    <source>
        <dbReference type="Pfam" id="PF00004"/>
    </source>
</evidence>
<comment type="function">
    <text evidence="4 6">Activation of RuBisCO (ribulose-1,5-bisphosphate carboxylase/oxygenase; EC 4.1.1.39) involves the ATP-dependent carboxylation of the epsilon-amino group of lysine leading to a carbamate structure.</text>
</comment>
<feature type="domain" description="ATPase AAA-type core" evidence="7">
    <location>
        <begin position="186"/>
        <end position="330"/>
    </location>
</feature>
<accession>A0A5B7B8J7</accession>
<dbReference type="InterPro" id="IPR048571">
    <property type="entry name" value="RuBisCO_activase_AAA_helical"/>
</dbReference>
<dbReference type="InterPro" id="IPR003959">
    <property type="entry name" value="ATPase_AAA_core"/>
</dbReference>
<evidence type="ECO:0000259" key="8">
    <source>
        <dbReference type="Pfam" id="PF21228"/>
    </source>
</evidence>
<dbReference type="Pfam" id="PF21228">
    <property type="entry name" value="RuBisCO_activase_AAA_helical"/>
    <property type="match status" value="1"/>
</dbReference>
<proteinExistence type="inferred from homology"/>
<evidence type="ECO:0000256" key="3">
    <source>
        <dbReference type="ARBA" id="ARBA00022840"/>
    </source>
</evidence>
<comment type="subcellular location">
    <subcellularLocation>
        <location evidence="1 6">Plastid</location>
        <location evidence="1 6">Chloroplast stroma</location>
    </subcellularLocation>
</comment>
<evidence type="ECO:0000256" key="1">
    <source>
        <dbReference type="ARBA" id="ARBA00004470"/>
    </source>
</evidence>
<keyword evidence="3 6" id="KW-0067">ATP-binding</keyword>
<dbReference type="GO" id="GO:0005524">
    <property type="term" value="F:ATP binding"/>
    <property type="evidence" value="ECO:0007669"/>
    <property type="project" value="UniProtKB-UniRule"/>
</dbReference>
<evidence type="ECO:0000256" key="5">
    <source>
        <dbReference type="ARBA" id="ARBA00025781"/>
    </source>
</evidence>
<protein>
    <recommendedName>
        <fullName evidence="6">Ribulose bisphosphate carboxylase/oxygenase activase, chloroplastic</fullName>
        <shortName evidence="6">RA</shortName>
        <shortName evidence="6">RuBisCO activase</shortName>
    </recommendedName>
</protein>
<evidence type="ECO:0000256" key="4">
    <source>
        <dbReference type="ARBA" id="ARBA00025556"/>
    </source>
</evidence>
<dbReference type="PANTHER" id="PTHR32429:SF11">
    <property type="entry name" value="RIBULOSE BISPHOSPHATE CARBOXYLASE_OXYGENASE ACTIVASE, CHLOROPLASTIC"/>
    <property type="match status" value="1"/>
</dbReference>
<feature type="domain" description="Ribulose bisphosphate carboxylase/oxygenase activase AAA helical" evidence="8">
    <location>
        <begin position="334"/>
        <end position="431"/>
    </location>
</feature>
<gene>
    <name evidence="9" type="ORF">Din_033204</name>
</gene>
<name>A0A5B7B8J7_DAVIN</name>
<dbReference type="Pfam" id="PF00004">
    <property type="entry name" value="AAA"/>
    <property type="match status" value="1"/>
</dbReference>
<dbReference type="PANTHER" id="PTHR32429">
    <property type="match status" value="1"/>
</dbReference>
<keyword evidence="6" id="KW-0934">Plastid</keyword>
<dbReference type="GO" id="GO:0016887">
    <property type="term" value="F:ATP hydrolysis activity"/>
    <property type="evidence" value="ECO:0007669"/>
    <property type="project" value="UniProtKB-UniRule"/>
</dbReference>
<dbReference type="Gene3D" id="3.40.50.300">
    <property type="entry name" value="P-loop containing nucleotide triphosphate hydrolases"/>
    <property type="match status" value="1"/>
</dbReference>
<comment type="similarity">
    <text evidence="5 6">Belongs to the RuBisCO activase family.</text>
</comment>
<dbReference type="SUPFAM" id="SSF52540">
    <property type="entry name" value="P-loop containing nucleoside triphosphate hydrolases"/>
    <property type="match status" value="1"/>
</dbReference>
<keyword evidence="2 6" id="KW-0547">Nucleotide-binding</keyword>
<dbReference type="GO" id="GO:0009570">
    <property type="term" value="C:chloroplast stroma"/>
    <property type="evidence" value="ECO:0007669"/>
    <property type="project" value="UniProtKB-SubCell"/>
</dbReference>
<dbReference type="GO" id="GO:0046863">
    <property type="term" value="F:ribulose-1,5-bisphosphate carboxylase/oxygenase activator activity"/>
    <property type="evidence" value="ECO:0007669"/>
    <property type="project" value="UniProtKB-UniRule"/>
</dbReference>